<accession>A0ABN7AP62</accession>
<dbReference type="InterPro" id="IPR029058">
    <property type="entry name" value="AB_hydrolase_fold"/>
</dbReference>
<dbReference type="EMBL" id="AP028912">
    <property type="protein sequence ID" value="BES94010.1"/>
    <property type="molecule type" value="Genomic_DNA"/>
</dbReference>
<keyword evidence="4" id="KW-1185">Reference proteome</keyword>
<evidence type="ECO:0000259" key="2">
    <source>
        <dbReference type="Pfam" id="PF07859"/>
    </source>
</evidence>
<dbReference type="SUPFAM" id="SSF53474">
    <property type="entry name" value="alpha/beta-Hydrolases"/>
    <property type="match status" value="1"/>
</dbReference>
<dbReference type="InterPro" id="IPR013094">
    <property type="entry name" value="AB_hydrolase_3"/>
</dbReference>
<evidence type="ECO:0000256" key="1">
    <source>
        <dbReference type="ARBA" id="ARBA00022801"/>
    </source>
</evidence>
<sequence length="239" mass="27401">MSEDFDEREYWPSKWSKRLPEDVICAVHYELAIKETNKNKKEILSESNVPYSDSPTQLMDVYGRDLPPSSPWFVFIHGGYWIEYTKNCSGYCARPLWQAGIKVCVPDYDLAPKAKLSEMVQQIQKMADYVLRRAESEGSSGVWICGHSAGAQLAARLLDENWLSNLTRNPRRKQLFKGLFLIGGVYNLEPILKLDEVNNVLKMAKEEAEEQSPINKVTDFKRKQLVAPGFRTIGDSDYR</sequence>
<dbReference type="InterPro" id="IPR050300">
    <property type="entry name" value="GDXG_lipolytic_enzyme"/>
</dbReference>
<evidence type="ECO:0000313" key="4">
    <source>
        <dbReference type="Proteomes" id="UP001307889"/>
    </source>
</evidence>
<evidence type="ECO:0000313" key="3">
    <source>
        <dbReference type="EMBL" id="BES94010.1"/>
    </source>
</evidence>
<feature type="domain" description="Alpha/beta hydrolase fold-3" evidence="2">
    <location>
        <begin position="73"/>
        <end position="182"/>
    </location>
</feature>
<dbReference type="PANTHER" id="PTHR48081:SF33">
    <property type="entry name" value="KYNURENINE FORMAMIDASE"/>
    <property type="match status" value="1"/>
</dbReference>
<keyword evidence="1" id="KW-0378">Hydrolase</keyword>
<protein>
    <submittedName>
        <fullName evidence="3">4-hydroxybenzoate polyprenyltransferase, mitochondrial</fullName>
    </submittedName>
</protein>
<dbReference type="PANTHER" id="PTHR48081">
    <property type="entry name" value="AB HYDROLASE SUPERFAMILY PROTEIN C4A8.06C"/>
    <property type="match status" value="1"/>
</dbReference>
<reference evidence="3 4" key="1">
    <citation type="submission" date="2023-09" db="EMBL/GenBank/DDBJ databases">
        <title>Nesidiocoris tenuis whole genome shotgun sequence.</title>
        <authorList>
            <person name="Shibata T."/>
            <person name="Shimoda M."/>
            <person name="Kobayashi T."/>
            <person name="Uehara T."/>
        </authorList>
    </citation>
    <scope>NUCLEOTIDE SEQUENCE [LARGE SCALE GENOMIC DNA]</scope>
    <source>
        <strain evidence="3 4">Japan</strain>
    </source>
</reference>
<dbReference type="Pfam" id="PF07859">
    <property type="entry name" value="Abhydrolase_3"/>
    <property type="match status" value="1"/>
</dbReference>
<name>A0ABN7AP62_9HEMI</name>
<proteinExistence type="predicted"/>
<gene>
    <name evidence="3" type="ORF">NTJ_06820</name>
</gene>
<dbReference type="Proteomes" id="UP001307889">
    <property type="component" value="Chromosome 4"/>
</dbReference>
<organism evidence="3 4">
    <name type="scientific">Nesidiocoris tenuis</name>
    <dbReference type="NCBI Taxonomy" id="355587"/>
    <lineage>
        <taxon>Eukaryota</taxon>
        <taxon>Metazoa</taxon>
        <taxon>Ecdysozoa</taxon>
        <taxon>Arthropoda</taxon>
        <taxon>Hexapoda</taxon>
        <taxon>Insecta</taxon>
        <taxon>Pterygota</taxon>
        <taxon>Neoptera</taxon>
        <taxon>Paraneoptera</taxon>
        <taxon>Hemiptera</taxon>
        <taxon>Heteroptera</taxon>
        <taxon>Panheteroptera</taxon>
        <taxon>Cimicomorpha</taxon>
        <taxon>Miridae</taxon>
        <taxon>Dicyphina</taxon>
        <taxon>Nesidiocoris</taxon>
    </lineage>
</organism>
<dbReference type="Gene3D" id="3.40.50.1820">
    <property type="entry name" value="alpha/beta hydrolase"/>
    <property type="match status" value="1"/>
</dbReference>